<organism evidence="2 3">
    <name type="scientific">Neptunicoccus cionae</name>
    <dbReference type="NCBI Taxonomy" id="2035344"/>
    <lineage>
        <taxon>Bacteria</taxon>
        <taxon>Pseudomonadati</taxon>
        <taxon>Pseudomonadota</taxon>
        <taxon>Alphaproteobacteria</taxon>
        <taxon>Rhodobacterales</taxon>
        <taxon>Paracoccaceae</taxon>
        <taxon>Neptunicoccus</taxon>
    </lineage>
</organism>
<dbReference type="PANTHER" id="PTHR30283">
    <property type="entry name" value="PEROXIDE STRESS RESPONSE PROTEIN YAAA"/>
    <property type="match status" value="1"/>
</dbReference>
<reference evidence="2" key="1">
    <citation type="journal article" date="2014" name="Int. J. Syst. Evol. Microbiol.">
        <title>Complete genome sequence of Corynebacterium casei LMG S-19264T (=DSM 44701T), isolated from a smear-ripened cheese.</title>
        <authorList>
            <consortium name="US DOE Joint Genome Institute (JGI-PGF)"/>
            <person name="Walter F."/>
            <person name="Albersmeier A."/>
            <person name="Kalinowski J."/>
            <person name="Ruckert C."/>
        </authorList>
    </citation>
    <scope>NUCLEOTIDE SEQUENCE</scope>
    <source>
        <strain evidence="2">CGMCC 1.15880</strain>
    </source>
</reference>
<comment type="caution">
    <text evidence="2">The sequence shown here is derived from an EMBL/GenBank/DDBJ whole genome shotgun (WGS) entry which is preliminary data.</text>
</comment>
<reference evidence="2" key="2">
    <citation type="submission" date="2020-09" db="EMBL/GenBank/DDBJ databases">
        <authorList>
            <person name="Sun Q."/>
            <person name="Zhou Y."/>
        </authorList>
    </citation>
    <scope>NUCLEOTIDE SEQUENCE</scope>
    <source>
        <strain evidence="2">CGMCC 1.15880</strain>
    </source>
</reference>
<dbReference type="Pfam" id="PF03883">
    <property type="entry name" value="H2O2_YaaD"/>
    <property type="match status" value="1"/>
</dbReference>
<dbReference type="HAMAP" id="MF_00652">
    <property type="entry name" value="UPF0246"/>
    <property type="match status" value="1"/>
</dbReference>
<dbReference type="EMBL" id="BMKA01000007">
    <property type="protein sequence ID" value="GGA30208.1"/>
    <property type="molecule type" value="Genomic_DNA"/>
</dbReference>
<proteinExistence type="inferred from homology"/>
<gene>
    <name evidence="2" type="ORF">GCM10011498_34220</name>
</gene>
<accession>A0A916VT62</accession>
<evidence type="ECO:0000256" key="1">
    <source>
        <dbReference type="HAMAP-Rule" id="MF_00652"/>
    </source>
</evidence>
<dbReference type="Proteomes" id="UP000628017">
    <property type="component" value="Unassembled WGS sequence"/>
</dbReference>
<name>A0A916VT62_9RHOB</name>
<sequence length="254" mass="28074">MLAVLSPAKKLNFDRPAKPMPETYPAFQEDANRLATIAQKLSVGDLRSLMHISEDLAKLNKARFDGFSAQSSVDNAKQAMFAFAGDTYTGLEATGFDESDCSYAQDHLRILSGLYGLLRPMDMIQPYRLEMGSKLKNDEGATLYAYWGEKLCGALDAASSGAPVVNLASNEYFKAAREKKMVSPVITPSFKEDRNGELKMIGFFAKRARGAMARYIIKNRVQTVEGLKDFDLDGYKFQPGLSDEKTLTFTRSAG</sequence>
<dbReference type="NCBIfam" id="NF002542">
    <property type="entry name" value="PRK02101.1-3"/>
    <property type="match status" value="1"/>
</dbReference>
<evidence type="ECO:0000313" key="2">
    <source>
        <dbReference type="EMBL" id="GGA30208.1"/>
    </source>
</evidence>
<protein>
    <recommendedName>
        <fullName evidence="1">UPF0246 protein GCM10011498_34220</fullName>
    </recommendedName>
</protein>
<dbReference type="RefSeq" id="WP_188678221.1">
    <property type="nucleotide sequence ID" value="NZ_BMKA01000007.1"/>
</dbReference>
<comment type="similarity">
    <text evidence="1">Belongs to the UPF0246 family.</text>
</comment>
<keyword evidence="3" id="KW-1185">Reference proteome</keyword>
<dbReference type="AlphaFoldDB" id="A0A916VT62"/>
<dbReference type="PANTHER" id="PTHR30283:SF4">
    <property type="entry name" value="PEROXIDE STRESS RESISTANCE PROTEIN YAAA"/>
    <property type="match status" value="1"/>
</dbReference>
<dbReference type="GO" id="GO:0033194">
    <property type="term" value="P:response to hydroperoxide"/>
    <property type="evidence" value="ECO:0007669"/>
    <property type="project" value="TreeGrafter"/>
</dbReference>
<dbReference type="InterPro" id="IPR005583">
    <property type="entry name" value="YaaA"/>
</dbReference>
<evidence type="ECO:0000313" key="3">
    <source>
        <dbReference type="Proteomes" id="UP000628017"/>
    </source>
</evidence>
<dbReference type="GO" id="GO:0005829">
    <property type="term" value="C:cytosol"/>
    <property type="evidence" value="ECO:0007669"/>
    <property type="project" value="TreeGrafter"/>
</dbReference>